<evidence type="ECO:0000313" key="1">
    <source>
        <dbReference type="EMBL" id="CAI2362124.1"/>
    </source>
</evidence>
<name>A0AAD1U8B5_EUPCR</name>
<dbReference type="AlphaFoldDB" id="A0AAD1U8B5"/>
<organism evidence="1 2">
    <name type="scientific">Euplotes crassus</name>
    <dbReference type="NCBI Taxonomy" id="5936"/>
    <lineage>
        <taxon>Eukaryota</taxon>
        <taxon>Sar</taxon>
        <taxon>Alveolata</taxon>
        <taxon>Ciliophora</taxon>
        <taxon>Intramacronucleata</taxon>
        <taxon>Spirotrichea</taxon>
        <taxon>Hypotrichia</taxon>
        <taxon>Euplotida</taxon>
        <taxon>Euplotidae</taxon>
        <taxon>Moneuplotes</taxon>
    </lineage>
</organism>
<dbReference type="EMBL" id="CAMPGE010003296">
    <property type="protein sequence ID" value="CAI2362124.1"/>
    <property type="molecule type" value="Genomic_DNA"/>
</dbReference>
<proteinExistence type="predicted"/>
<sequence length="164" mass="19290">MKDNEIDAQDHPMYKVNTMTNEIDHECNFINPDGKVNIDKLKYDKDKLFEAEGVESCFDFNTDRLNGWKEISKIIFTSDQKFKTYLHNYRIGLNKSYGQEMKNFPMYSVLIPKPKEEAIKAKMNRRASKVKKFPQKRVAYLPHSQIEQNKHKAKFLPRVPTTIG</sequence>
<evidence type="ECO:0000313" key="2">
    <source>
        <dbReference type="Proteomes" id="UP001295684"/>
    </source>
</evidence>
<accession>A0AAD1U8B5</accession>
<gene>
    <name evidence="1" type="ORF">ECRASSUSDP1_LOCUS3443</name>
</gene>
<dbReference type="Proteomes" id="UP001295684">
    <property type="component" value="Unassembled WGS sequence"/>
</dbReference>
<keyword evidence="2" id="KW-1185">Reference proteome</keyword>
<protein>
    <submittedName>
        <fullName evidence="1">Uncharacterized protein</fullName>
    </submittedName>
</protein>
<comment type="caution">
    <text evidence="1">The sequence shown here is derived from an EMBL/GenBank/DDBJ whole genome shotgun (WGS) entry which is preliminary data.</text>
</comment>
<reference evidence="1" key="1">
    <citation type="submission" date="2023-07" db="EMBL/GenBank/DDBJ databases">
        <authorList>
            <consortium name="AG Swart"/>
            <person name="Singh M."/>
            <person name="Singh A."/>
            <person name="Seah K."/>
            <person name="Emmerich C."/>
        </authorList>
    </citation>
    <scope>NUCLEOTIDE SEQUENCE</scope>
    <source>
        <strain evidence="1">DP1</strain>
    </source>
</reference>